<dbReference type="Proteomes" id="UP000332515">
    <property type="component" value="Unassembled WGS sequence"/>
</dbReference>
<accession>A0A6A7XZQ4</accession>
<dbReference type="GO" id="GO:0005886">
    <property type="term" value="C:plasma membrane"/>
    <property type="evidence" value="ECO:0007669"/>
    <property type="project" value="UniProtKB-SubCell"/>
</dbReference>
<dbReference type="AlphaFoldDB" id="A0A6A7XZQ4"/>
<keyword evidence="4 6" id="KW-0808">Transferase</keyword>
<organism evidence="6 7">
    <name type="scientific">Segnochrobactrum spirostomi</name>
    <dbReference type="NCBI Taxonomy" id="2608987"/>
    <lineage>
        <taxon>Bacteria</taxon>
        <taxon>Pseudomonadati</taxon>
        <taxon>Pseudomonadota</taxon>
        <taxon>Alphaproteobacteria</taxon>
        <taxon>Hyphomicrobiales</taxon>
        <taxon>Segnochrobactraceae</taxon>
        <taxon>Segnochrobactrum</taxon>
    </lineage>
</organism>
<keyword evidence="2" id="KW-1003">Cell membrane</keyword>
<proteinExistence type="predicted"/>
<protein>
    <submittedName>
        <fullName evidence="6">Glycosyltransferase</fullName>
    </submittedName>
</protein>
<dbReference type="InterPro" id="IPR029044">
    <property type="entry name" value="Nucleotide-diphossugar_trans"/>
</dbReference>
<reference evidence="6 7" key="1">
    <citation type="submission" date="2019-09" db="EMBL/GenBank/DDBJ databases">
        <title>Segnochrobactrum spirostomi gen. nov., sp. nov., isolated from the ciliate Spirostomum cf. yagiui and description of a novel family, Segnochrobactraceae fam. nov. within the order Rhizobiales of the class Alphaproteobacteria.</title>
        <authorList>
            <person name="Akter S."/>
            <person name="Shazib S.U.A."/>
            <person name="Shin M.K."/>
        </authorList>
    </citation>
    <scope>NUCLEOTIDE SEQUENCE [LARGE SCALE GENOMIC DNA]</scope>
    <source>
        <strain evidence="6 7">Sp-1</strain>
    </source>
</reference>
<sequence>MITVLIPATDGEQCLAQTLVSLVEAAADGFVREVVVLDGGGNGPIARLADEAGCTLVPEPGSLSARYRAGVERGRRGSWLLFLRPGVALAPGWQPQAAAFMERVDRSGGEAAAMFRFGLDELGIAARAAEWRVRIASRLFALPAPEQALLIPRRFYERLGGHRDLPRCEEIDLFRRIGRGRLHVLNAEARAPSRRFLEGRGSAITGALLALHVPTTLVSRLGA</sequence>
<dbReference type="SUPFAM" id="SSF53448">
    <property type="entry name" value="Nucleotide-diphospho-sugar transferases"/>
    <property type="match status" value="1"/>
</dbReference>
<evidence type="ECO:0000256" key="3">
    <source>
        <dbReference type="ARBA" id="ARBA00022676"/>
    </source>
</evidence>
<dbReference type="EMBL" id="VWNA01000001">
    <property type="protein sequence ID" value="MQT12174.1"/>
    <property type="molecule type" value="Genomic_DNA"/>
</dbReference>
<gene>
    <name evidence="6" type="ORF">F0357_05740</name>
</gene>
<evidence type="ECO:0000256" key="1">
    <source>
        <dbReference type="ARBA" id="ARBA00004236"/>
    </source>
</evidence>
<evidence type="ECO:0000256" key="2">
    <source>
        <dbReference type="ARBA" id="ARBA00022475"/>
    </source>
</evidence>
<dbReference type="RefSeq" id="WP_153479479.1">
    <property type="nucleotide sequence ID" value="NZ_VWNA01000001.1"/>
</dbReference>
<dbReference type="Gene3D" id="3.90.550.10">
    <property type="entry name" value="Spore Coat Polysaccharide Biosynthesis Protein SpsA, Chain A"/>
    <property type="match status" value="1"/>
</dbReference>
<evidence type="ECO:0000256" key="4">
    <source>
        <dbReference type="ARBA" id="ARBA00022679"/>
    </source>
</evidence>
<evidence type="ECO:0000256" key="5">
    <source>
        <dbReference type="ARBA" id="ARBA00023136"/>
    </source>
</evidence>
<evidence type="ECO:0000313" key="6">
    <source>
        <dbReference type="EMBL" id="MQT12174.1"/>
    </source>
</evidence>
<comment type="subcellular location">
    <subcellularLocation>
        <location evidence="1">Cell membrane</location>
    </subcellularLocation>
</comment>
<name>A0A6A7XZQ4_9HYPH</name>
<keyword evidence="5" id="KW-0472">Membrane</keyword>
<keyword evidence="7" id="KW-1185">Reference proteome</keyword>
<dbReference type="PANTHER" id="PTHR43646">
    <property type="entry name" value="GLYCOSYLTRANSFERASE"/>
    <property type="match status" value="1"/>
</dbReference>
<dbReference type="GO" id="GO:0016757">
    <property type="term" value="F:glycosyltransferase activity"/>
    <property type="evidence" value="ECO:0007669"/>
    <property type="project" value="UniProtKB-KW"/>
</dbReference>
<dbReference type="PANTHER" id="PTHR43646:SF2">
    <property type="entry name" value="GLYCOSYLTRANSFERASE 2-LIKE DOMAIN-CONTAINING PROTEIN"/>
    <property type="match status" value="1"/>
</dbReference>
<keyword evidence="3" id="KW-0328">Glycosyltransferase</keyword>
<evidence type="ECO:0000313" key="7">
    <source>
        <dbReference type="Proteomes" id="UP000332515"/>
    </source>
</evidence>
<comment type="caution">
    <text evidence="6">The sequence shown here is derived from an EMBL/GenBank/DDBJ whole genome shotgun (WGS) entry which is preliminary data.</text>
</comment>